<comment type="caution">
    <text evidence="1">The sequence shown here is derived from an EMBL/GenBank/DDBJ whole genome shotgun (WGS) entry which is preliminary data.</text>
</comment>
<keyword evidence="2" id="KW-1185">Reference proteome</keyword>
<dbReference type="AlphaFoldDB" id="A0A849KRI0"/>
<accession>A0A849KRI0</accession>
<dbReference type="Proteomes" id="UP000574931">
    <property type="component" value="Unassembled WGS sequence"/>
</dbReference>
<evidence type="ECO:0000313" key="2">
    <source>
        <dbReference type="Proteomes" id="UP000574931"/>
    </source>
</evidence>
<protein>
    <submittedName>
        <fullName evidence="1">Uncharacterized protein</fullName>
    </submittedName>
</protein>
<proteinExistence type="predicted"/>
<dbReference type="EMBL" id="JABFCY010000016">
    <property type="protein sequence ID" value="NNU62873.1"/>
    <property type="molecule type" value="Genomic_DNA"/>
</dbReference>
<evidence type="ECO:0000313" key="1">
    <source>
        <dbReference type="EMBL" id="NNU62873.1"/>
    </source>
</evidence>
<dbReference type="RefSeq" id="WP_171319210.1">
    <property type="nucleotide sequence ID" value="NZ_JABFCY010000016.1"/>
</dbReference>
<name>A0A849KRI0_9HYPH</name>
<sequence>MTSAIPNIQLNIRFEASDDTSTANMRIQLGQTDIVLPLPEGLCFESTKPLHMSLSIPHPMHQETNYARISTSSAASNEGAPAETANDKAFKKQFLLPSPASSKVSSKYQTQWPVIGGEDLILDTNAILSSAAFSANFEAGIIRDIYIAGCPGLKHLKGQLSIPIFKVGECAQERIADRIKQQSKDQYGSYYKINGDWPVQDEGYDEYSALQIYIPETLHENSPVRALTRGLRVTLPKGMSRQQFSNRFQRKLSSCSWIEWRKTEDAIAHFERKNINPDIIDRYTDYGTGEKCDISQATELYCIRNENAQDCKRLIAVIENVILEHMGLI</sequence>
<gene>
    <name evidence="1" type="ORF">HKX02_21810</name>
</gene>
<reference evidence="1 2" key="1">
    <citation type="submission" date="2020-05" db="EMBL/GenBank/DDBJ databases">
        <title>Draft Genome Sequence of Ochrobactrum soli Isolated from Stable Fly Gut.</title>
        <authorList>
            <person name="Pileggi M.T."/>
            <person name="Vazhakkala L.J."/>
            <person name="Wong C.N."/>
        </authorList>
    </citation>
    <scope>NUCLEOTIDE SEQUENCE [LARGE SCALE GENOMIC DNA]</scope>
    <source>
        <strain evidence="1 2">MTP-C0764</strain>
    </source>
</reference>
<organism evidence="1 2">
    <name type="scientific">Ochrobactrum soli</name>
    <dbReference type="NCBI Taxonomy" id="2448455"/>
    <lineage>
        <taxon>Bacteria</taxon>
        <taxon>Pseudomonadati</taxon>
        <taxon>Pseudomonadota</taxon>
        <taxon>Alphaproteobacteria</taxon>
        <taxon>Hyphomicrobiales</taxon>
        <taxon>Brucellaceae</taxon>
        <taxon>Brucella/Ochrobactrum group</taxon>
        <taxon>Ochrobactrum</taxon>
    </lineage>
</organism>